<dbReference type="Proteomes" id="UP000244603">
    <property type="component" value="Segment"/>
</dbReference>
<sequence>MLVLAKNASTIKPGRFSTVDKNNDKALTTYTKPHSTIVSNTIVTILINQLLFKNTLAK</sequence>
<evidence type="ECO:0000313" key="1">
    <source>
        <dbReference type="EMBL" id="AVR55591.1"/>
    </source>
</evidence>
<evidence type="ECO:0000313" key="2">
    <source>
        <dbReference type="Proteomes" id="UP000244603"/>
    </source>
</evidence>
<organism evidence="1 2">
    <name type="scientific">Staphylococcus phage phiSA_BS2</name>
    <dbReference type="NCBI Taxonomy" id="2126724"/>
    <lineage>
        <taxon>Viruses</taxon>
        <taxon>Duplodnaviria</taxon>
        <taxon>Heunggongvirae</taxon>
        <taxon>Uroviricota</taxon>
        <taxon>Caudoviricetes</taxon>
        <taxon>Herelleviridae</taxon>
        <taxon>Twortvirinae</taxon>
        <taxon>Baoshanvirus</taxon>
        <taxon>Baoshanvirus BS2</taxon>
    </lineage>
</organism>
<name>A0A2R3ZXV1_9CAUD</name>
<accession>A0A2R3ZXV1</accession>
<protein>
    <submittedName>
        <fullName evidence="1">Uncharacterized protein</fullName>
    </submittedName>
</protein>
<dbReference type="EMBL" id="MH028956">
    <property type="protein sequence ID" value="AVR55591.1"/>
    <property type="molecule type" value="Genomic_DNA"/>
</dbReference>
<reference evidence="1 2" key="1">
    <citation type="submission" date="2018-03" db="EMBL/GenBank/DDBJ databases">
        <title>Isolation,the biological characteristics and genomics of two new strains of lysate Staphylococcus aureus phage.</title>
        <authorList>
            <person name="Jin X."/>
            <person name="Zhang C."/>
            <person name="Wang X."/>
            <person name="Zhong J."/>
        </authorList>
    </citation>
    <scope>NUCLEOTIDE SEQUENCE [LARGE SCALE GENOMIC DNA]</scope>
</reference>
<gene>
    <name evidence="1" type="ORF">phiSABS2_147</name>
</gene>
<keyword evidence="2" id="KW-1185">Reference proteome</keyword>
<proteinExistence type="predicted"/>